<dbReference type="InterPro" id="IPR002731">
    <property type="entry name" value="ATPase_BadF"/>
</dbReference>
<evidence type="ECO:0000259" key="1">
    <source>
        <dbReference type="Pfam" id="PF01869"/>
    </source>
</evidence>
<dbReference type="InterPro" id="IPR052519">
    <property type="entry name" value="Euk-type_GlcNAc_Kinase"/>
</dbReference>
<reference evidence="2" key="2">
    <citation type="submission" date="2023-01" db="EMBL/GenBank/DDBJ databases">
        <title>Draft genome sequence of Algimonas ampicilliniresistens strain NBRC 108219.</title>
        <authorList>
            <person name="Sun Q."/>
            <person name="Mori K."/>
        </authorList>
    </citation>
    <scope>NUCLEOTIDE SEQUENCE</scope>
    <source>
        <strain evidence="2">NBRC 108219</strain>
    </source>
</reference>
<dbReference type="CDD" id="cd24082">
    <property type="entry name" value="ASKHA_NBD_GspK-like"/>
    <property type="match status" value="1"/>
</dbReference>
<accession>A0ABQ5VB59</accession>
<proteinExistence type="predicted"/>
<dbReference type="RefSeq" id="WP_284390526.1">
    <property type="nucleotide sequence ID" value="NZ_BSNK01000002.1"/>
</dbReference>
<dbReference type="PANTHER" id="PTHR43190:SF3">
    <property type="entry name" value="N-ACETYL-D-GLUCOSAMINE KINASE"/>
    <property type="match status" value="1"/>
</dbReference>
<keyword evidence="2" id="KW-0418">Kinase</keyword>
<reference evidence="2" key="1">
    <citation type="journal article" date="2014" name="Int. J. Syst. Evol. Microbiol.">
        <title>Complete genome of a new Firmicutes species belonging to the dominant human colonic microbiota ('Ruminococcus bicirculans') reveals two chromosomes and a selective capacity to utilize plant glucans.</title>
        <authorList>
            <consortium name="NISC Comparative Sequencing Program"/>
            <person name="Wegmann U."/>
            <person name="Louis P."/>
            <person name="Goesmann A."/>
            <person name="Henrissat B."/>
            <person name="Duncan S.H."/>
            <person name="Flint H.J."/>
        </authorList>
    </citation>
    <scope>NUCLEOTIDE SEQUENCE</scope>
    <source>
        <strain evidence="2">NBRC 108219</strain>
    </source>
</reference>
<dbReference type="EMBL" id="BSNK01000002">
    <property type="protein sequence ID" value="GLQ24280.1"/>
    <property type="molecule type" value="Genomic_DNA"/>
</dbReference>
<comment type="caution">
    <text evidence="2">The sequence shown here is derived from an EMBL/GenBank/DDBJ whole genome shotgun (WGS) entry which is preliminary data.</text>
</comment>
<evidence type="ECO:0000313" key="2">
    <source>
        <dbReference type="EMBL" id="GLQ24280.1"/>
    </source>
</evidence>
<keyword evidence="2" id="KW-0808">Transferase</keyword>
<dbReference type="InterPro" id="IPR043129">
    <property type="entry name" value="ATPase_NBD"/>
</dbReference>
<sequence length="288" mass="30258">MYFLGIDAGGTKTKARLTDRTGATIGEGVSGPGNIRMGTPKVFASISDAYAQAIESAGLSSDQVATIRAGLGVAGLGRPGGLEKLEAQPFPFQNTIIVNDARIANIGAHAGGDGGIVIIGTGSIGIARVKEKDIRVGGYGFPISDEGSGAYIGLQAIRITLRASDGRLEHSDLTRSVFEKFDRDTQAIVNWMDSATATEYATMAPEVVNAAEAGDYHGRLITSHAAWHIEIMVRALFGFDVPRVTLVGGLAQRVEPWMSPDIRLKLSPAKGDALDGALWVARNVTSHG</sequence>
<dbReference type="Pfam" id="PF01869">
    <property type="entry name" value="BcrAD_BadFG"/>
    <property type="match status" value="1"/>
</dbReference>
<dbReference type="SUPFAM" id="SSF53067">
    <property type="entry name" value="Actin-like ATPase domain"/>
    <property type="match status" value="2"/>
</dbReference>
<dbReference type="PANTHER" id="PTHR43190">
    <property type="entry name" value="N-ACETYL-D-GLUCOSAMINE KINASE"/>
    <property type="match status" value="1"/>
</dbReference>
<dbReference type="Gene3D" id="3.30.420.40">
    <property type="match status" value="2"/>
</dbReference>
<organism evidence="2 3">
    <name type="scientific">Algimonas ampicilliniresistens</name>
    <dbReference type="NCBI Taxonomy" id="1298735"/>
    <lineage>
        <taxon>Bacteria</taxon>
        <taxon>Pseudomonadati</taxon>
        <taxon>Pseudomonadota</taxon>
        <taxon>Alphaproteobacteria</taxon>
        <taxon>Maricaulales</taxon>
        <taxon>Robiginitomaculaceae</taxon>
        <taxon>Algimonas</taxon>
    </lineage>
</organism>
<name>A0ABQ5VB59_9PROT</name>
<protein>
    <submittedName>
        <fullName evidence="2">Glucosamine kinase GspK</fullName>
    </submittedName>
</protein>
<gene>
    <name evidence="2" type="primary">gspK</name>
    <name evidence="2" type="ORF">GCM10007853_21540</name>
</gene>
<feature type="domain" description="ATPase BadF/BadG/BcrA/BcrD type" evidence="1">
    <location>
        <begin position="4"/>
        <end position="253"/>
    </location>
</feature>
<keyword evidence="3" id="KW-1185">Reference proteome</keyword>
<dbReference type="Proteomes" id="UP001161391">
    <property type="component" value="Unassembled WGS sequence"/>
</dbReference>
<evidence type="ECO:0000313" key="3">
    <source>
        <dbReference type="Proteomes" id="UP001161391"/>
    </source>
</evidence>
<dbReference type="GO" id="GO:0016301">
    <property type="term" value="F:kinase activity"/>
    <property type="evidence" value="ECO:0007669"/>
    <property type="project" value="UniProtKB-KW"/>
</dbReference>